<dbReference type="EMBL" id="GBRH01249274">
    <property type="protein sequence ID" value="JAD48621.1"/>
    <property type="molecule type" value="Transcribed_RNA"/>
</dbReference>
<dbReference type="Gene3D" id="3.90.70.10">
    <property type="entry name" value="Cysteine proteinases"/>
    <property type="match status" value="1"/>
</dbReference>
<sequence length="304" mass="34079">MAPVRGIRSAHDAVVWECKAKGHQNLPKECLLFDIPTMQCGCGCGEKFNDDFEFCIGDIEINGHEVLGEPMNQKVGGHCVAFAYAKTVEISRRMKEILQGRDPSLVPIMKALDLVAKYEKLIGECSSSGIKKVVHMAQILKDQGIISKDLKTIYKVSDVSTIKRNDPEAIALELANGFPLHAGLLVGKKLRILKCCRQYKPPRRARFFEKKKNVSGHAVVLVGAGRKAGKWFFFFLNSWKRFCVRLDPSGKVKRYGIGKIKADRLSRNVVRLSRFRDPGGARSLERQDGTEISAHNLRLLKSRD</sequence>
<evidence type="ECO:0008006" key="2">
    <source>
        <dbReference type="Google" id="ProtNLM"/>
    </source>
</evidence>
<dbReference type="InterPro" id="IPR038765">
    <property type="entry name" value="Papain-like_cys_pep_sf"/>
</dbReference>
<evidence type="ECO:0000313" key="1">
    <source>
        <dbReference type="EMBL" id="JAD48621.1"/>
    </source>
</evidence>
<dbReference type="CDD" id="cd02619">
    <property type="entry name" value="Peptidase_C1"/>
    <property type="match status" value="1"/>
</dbReference>
<organism evidence="1">
    <name type="scientific">Arundo donax</name>
    <name type="common">Giant reed</name>
    <name type="synonym">Donax arundinaceus</name>
    <dbReference type="NCBI Taxonomy" id="35708"/>
    <lineage>
        <taxon>Eukaryota</taxon>
        <taxon>Viridiplantae</taxon>
        <taxon>Streptophyta</taxon>
        <taxon>Embryophyta</taxon>
        <taxon>Tracheophyta</taxon>
        <taxon>Spermatophyta</taxon>
        <taxon>Magnoliopsida</taxon>
        <taxon>Liliopsida</taxon>
        <taxon>Poales</taxon>
        <taxon>Poaceae</taxon>
        <taxon>PACMAD clade</taxon>
        <taxon>Arundinoideae</taxon>
        <taxon>Arundineae</taxon>
        <taxon>Arundo</taxon>
    </lineage>
</organism>
<name>A0A0A9AC13_ARUDO</name>
<proteinExistence type="predicted"/>
<accession>A0A0A9AC13</accession>
<reference evidence="1" key="2">
    <citation type="journal article" date="2015" name="Data Brief">
        <title>Shoot transcriptome of the giant reed, Arundo donax.</title>
        <authorList>
            <person name="Barrero R.A."/>
            <person name="Guerrero F.D."/>
            <person name="Moolhuijzen P."/>
            <person name="Goolsby J.A."/>
            <person name="Tidwell J."/>
            <person name="Bellgard S.E."/>
            <person name="Bellgard M.I."/>
        </authorList>
    </citation>
    <scope>NUCLEOTIDE SEQUENCE</scope>
    <source>
        <tissue evidence="1">Shoot tissue taken approximately 20 cm above the soil surface</tissue>
    </source>
</reference>
<dbReference type="AlphaFoldDB" id="A0A0A9AC13"/>
<reference evidence="1" key="1">
    <citation type="submission" date="2014-09" db="EMBL/GenBank/DDBJ databases">
        <authorList>
            <person name="Magalhaes I.L.F."/>
            <person name="Oliveira U."/>
            <person name="Santos F.R."/>
            <person name="Vidigal T.H.D.A."/>
            <person name="Brescovit A.D."/>
            <person name="Santos A.J."/>
        </authorList>
    </citation>
    <scope>NUCLEOTIDE SEQUENCE</scope>
    <source>
        <tissue evidence="1">Shoot tissue taken approximately 20 cm above the soil surface</tissue>
    </source>
</reference>
<dbReference type="SUPFAM" id="SSF54001">
    <property type="entry name" value="Cysteine proteinases"/>
    <property type="match status" value="1"/>
</dbReference>
<protein>
    <recommendedName>
        <fullName evidence="2">Peptidase C1A papain C-terminal domain-containing protein</fullName>
    </recommendedName>
</protein>